<dbReference type="Ensembl" id="ENSSSCT00040052506.1">
    <property type="protein sequence ID" value="ENSSSCP00040021811.1"/>
    <property type="gene ID" value="ENSSSCG00040039272.1"/>
</dbReference>
<accession>A0A8D1EG74</accession>
<dbReference type="AlphaFoldDB" id="A0A8D1EG74"/>
<feature type="region of interest" description="Disordered" evidence="1">
    <location>
        <begin position="30"/>
        <end position="56"/>
    </location>
</feature>
<organism evidence="2 3">
    <name type="scientific">Sus scrofa</name>
    <name type="common">Pig</name>
    <dbReference type="NCBI Taxonomy" id="9823"/>
    <lineage>
        <taxon>Eukaryota</taxon>
        <taxon>Metazoa</taxon>
        <taxon>Chordata</taxon>
        <taxon>Craniata</taxon>
        <taxon>Vertebrata</taxon>
        <taxon>Euteleostomi</taxon>
        <taxon>Mammalia</taxon>
        <taxon>Eutheria</taxon>
        <taxon>Laurasiatheria</taxon>
        <taxon>Artiodactyla</taxon>
        <taxon>Suina</taxon>
        <taxon>Suidae</taxon>
        <taxon>Sus</taxon>
    </lineage>
</organism>
<evidence type="ECO:0000256" key="1">
    <source>
        <dbReference type="SAM" id="MobiDB-lite"/>
    </source>
</evidence>
<proteinExistence type="predicted"/>
<protein>
    <submittedName>
        <fullName evidence="2">Uncharacterized protein</fullName>
    </submittedName>
</protein>
<name>A0A8D1EG74_PIG</name>
<sequence length="56" mass="6513">MLVAMLRDPPRVVGMEQKMRRPLLSRVHLKGSHRSGLLRQVHPPRRPTPVKCMFQS</sequence>
<evidence type="ECO:0000313" key="3">
    <source>
        <dbReference type="Proteomes" id="UP000694722"/>
    </source>
</evidence>
<reference evidence="2" key="1">
    <citation type="submission" date="2025-08" db="UniProtKB">
        <authorList>
            <consortium name="Ensembl"/>
        </authorList>
    </citation>
    <scope>IDENTIFICATION</scope>
</reference>
<evidence type="ECO:0000313" key="2">
    <source>
        <dbReference type="Ensembl" id="ENSSSCP00040021811.1"/>
    </source>
</evidence>
<dbReference type="Proteomes" id="UP000694722">
    <property type="component" value="Unplaced"/>
</dbReference>